<dbReference type="GeneID" id="300553175"/>
<sequence length="179" mass="19411">MIESNKSIKNTIPLVPAHSTELAAQRIAGLLAHPRSLIRIAPSWAAPQTTLEASREHGTQTTVRAYRRRISATAWRRIIGENPPVSSTPEGRAPDLYVVTLHAIVSGDTIAVDSSLRSHTATIHSLFRLVIGTAVHDVERIAEAQGDGSRAWTWHALMTGQQLRQRGSALAESPHGRAA</sequence>
<evidence type="ECO:0000313" key="2">
    <source>
        <dbReference type="Proteomes" id="UP000030145"/>
    </source>
</evidence>
<dbReference type="EMBL" id="JRVJ01000005">
    <property type="protein sequence ID" value="KGM18758.1"/>
    <property type="molecule type" value="Genomic_DNA"/>
</dbReference>
<dbReference type="RefSeq" id="WP_035114120.1">
    <property type="nucleotide sequence ID" value="NZ_CP047046.1"/>
</dbReference>
<reference evidence="1 2" key="1">
    <citation type="submission" date="2014-10" db="EMBL/GenBank/DDBJ databases">
        <title>Whole Genome sequence of Corynebacterium auriscanis strain CIP 106629.</title>
        <authorList>
            <person name="Hassan S.S."/>
            <person name="Jamal S.B."/>
            <person name="Tiwari S."/>
            <person name="Oliveira L.D.C."/>
            <person name="Souza F."/>
            <person name="Mariano D.C."/>
            <person name="Almeida S."/>
            <person name="Dorella F."/>
            <person name="Pereira F."/>
            <person name="Carvalho A."/>
            <person name="Leal C.A."/>
            <person name="Soares S.D.C."/>
            <person name="Figueiredo H.C."/>
            <person name="Silva A."/>
            <person name="Azevedo V.A."/>
        </authorList>
    </citation>
    <scope>NUCLEOTIDE SEQUENCE [LARGE SCALE GENOMIC DNA]</scope>
    <source>
        <strain evidence="1 2">CIP 106629</strain>
    </source>
</reference>
<gene>
    <name evidence="1" type="ORF">MA47_05510</name>
</gene>
<proteinExistence type="predicted"/>
<dbReference type="AlphaFoldDB" id="A0A0A2DHU0"/>
<keyword evidence="2" id="KW-1185">Reference proteome</keyword>
<organism evidence="1 2">
    <name type="scientific">Corynebacterium auriscanis</name>
    <dbReference type="NCBI Taxonomy" id="99807"/>
    <lineage>
        <taxon>Bacteria</taxon>
        <taxon>Bacillati</taxon>
        <taxon>Actinomycetota</taxon>
        <taxon>Actinomycetes</taxon>
        <taxon>Mycobacteriales</taxon>
        <taxon>Corynebacteriaceae</taxon>
        <taxon>Corynebacterium</taxon>
    </lineage>
</organism>
<name>A0A0A2DHU0_9CORY</name>
<comment type="caution">
    <text evidence="1">The sequence shown here is derived from an EMBL/GenBank/DDBJ whole genome shotgun (WGS) entry which is preliminary data.</text>
</comment>
<accession>A0A0A2DHU0</accession>
<dbReference type="Proteomes" id="UP000030145">
    <property type="component" value="Unassembled WGS sequence"/>
</dbReference>
<evidence type="ECO:0000313" key="1">
    <source>
        <dbReference type="EMBL" id="KGM18758.1"/>
    </source>
</evidence>
<protein>
    <submittedName>
        <fullName evidence="1">Uncharacterized protein</fullName>
    </submittedName>
</protein>